<name>A0AAE3G082_9EURY</name>
<sequence>MYTAKQSDSTLTLPLQTHIRGILISSLQTHVTTPVRARFPVGVGRNVYRQLTAIAPAEFVTQDPFELIAVHPTDITKSVLESAPRYAQWGRIVDGEWDTETEPFWERPVPNAIVDRFKNGSAWEDTTLYEAFSTQLRRFGNAWGHTSIDDFHVRCATIDRLYEQLDTNGYQTQAALRERGDDPHAVPVLDEINVDIDRNGELLWRGYGQHRLAIAAVLNIEYVPVLVHRRHKQWYTKKDVADATKRREPYVDVFTSRREPYE</sequence>
<organism evidence="1 2">
    <name type="scientific">Natronocalculus amylovorans</name>
    <dbReference type="NCBI Taxonomy" id="2917812"/>
    <lineage>
        <taxon>Archaea</taxon>
        <taxon>Methanobacteriati</taxon>
        <taxon>Methanobacteriota</taxon>
        <taxon>Stenosarchaea group</taxon>
        <taxon>Halobacteria</taxon>
        <taxon>Halobacteriales</taxon>
        <taxon>Haloferacaceae</taxon>
        <taxon>Natronocalculus</taxon>
    </lineage>
</organism>
<protein>
    <submittedName>
        <fullName evidence="1">Uncharacterized protein</fullName>
    </submittedName>
</protein>
<proteinExistence type="predicted"/>
<keyword evidence="2" id="KW-1185">Reference proteome</keyword>
<evidence type="ECO:0000313" key="2">
    <source>
        <dbReference type="Proteomes" id="UP001203207"/>
    </source>
</evidence>
<dbReference type="EMBL" id="JAKRVX010000016">
    <property type="protein sequence ID" value="MCL9818559.1"/>
    <property type="molecule type" value="Genomic_DNA"/>
</dbReference>
<accession>A0AAE3G082</accession>
<evidence type="ECO:0000313" key="1">
    <source>
        <dbReference type="EMBL" id="MCL9818559.1"/>
    </source>
</evidence>
<dbReference type="Proteomes" id="UP001203207">
    <property type="component" value="Unassembled WGS sequence"/>
</dbReference>
<comment type="caution">
    <text evidence="1">The sequence shown here is derived from an EMBL/GenBank/DDBJ whole genome shotgun (WGS) entry which is preliminary data.</text>
</comment>
<gene>
    <name evidence="1" type="ORF">AArcSt2_16600</name>
</gene>
<dbReference type="AlphaFoldDB" id="A0AAE3G082"/>
<reference evidence="1" key="2">
    <citation type="submission" date="2022-02" db="EMBL/GenBank/DDBJ databases">
        <authorList>
            <person name="Elcheninov A.G."/>
            <person name="Sorokin D.Y."/>
            <person name="Kublanov I.V."/>
        </authorList>
    </citation>
    <scope>NUCLEOTIDE SEQUENCE</scope>
    <source>
        <strain evidence="1">AArc-St2</strain>
    </source>
</reference>
<reference evidence="1" key="1">
    <citation type="journal article" date="2022" name="Syst. Appl. Microbiol.">
        <title>Natronocalculus amylovorans gen. nov., sp. nov., and Natranaeroarchaeum aerophilus sp. nov., dominant culturable amylolytic natronoarchaea from hypersaline soda lakes in southwestern Siberia.</title>
        <authorList>
            <person name="Sorokin D.Y."/>
            <person name="Elcheninov A.G."/>
            <person name="Khizhniak T.V."/>
            <person name="Koenen M."/>
            <person name="Bale N.J."/>
            <person name="Damste J.S.S."/>
            <person name="Kublanov I.V."/>
        </authorList>
    </citation>
    <scope>NUCLEOTIDE SEQUENCE</scope>
    <source>
        <strain evidence="1">AArc-St2</strain>
    </source>
</reference>
<dbReference type="RefSeq" id="WP_250586348.1">
    <property type="nucleotide sequence ID" value="NZ_JAKRVX010000016.1"/>
</dbReference>